<dbReference type="Pfam" id="PF06094">
    <property type="entry name" value="GGACT"/>
    <property type="match status" value="1"/>
</dbReference>
<dbReference type="eggNOG" id="COG2105">
    <property type="taxonomic scope" value="Bacteria"/>
</dbReference>
<evidence type="ECO:0000259" key="1">
    <source>
        <dbReference type="Pfam" id="PF06094"/>
    </source>
</evidence>
<dbReference type="Gene3D" id="3.10.490.10">
    <property type="entry name" value="Gamma-glutamyl cyclotransferase-like"/>
    <property type="match status" value="1"/>
</dbReference>
<dbReference type="InterPro" id="IPR036568">
    <property type="entry name" value="GGCT-like_sf"/>
</dbReference>
<dbReference type="RefSeq" id="WP_084934783.1">
    <property type="nucleotide sequence ID" value="NZ_MLFR01000011.1"/>
</dbReference>
<dbReference type="Proteomes" id="UP000193558">
    <property type="component" value="Unassembled WGS sequence"/>
</dbReference>
<evidence type="ECO:0000313" key="2">
    <source>
        <dbReference type="EMBL" id="ORM69026.1"/>
    </source>
</evidence>
<comment type="caution">
    <text evidence="2">The sequence shown here is derived from an EMBL/GenBank/DDBJ whole genome shotgun (WGS) entry which is preliminary data.</text>
</comment>
<dbReference type="OrthoDB" id="5070127at2"/>
<reference evidence="2 3" key="1">
    <citation type="journal article" date="2017" name="Antonie Van Leeuwenhoek">
        <title>Phylogenomic resolution of the bacterial genus Pantoea and its relationship with Erwinia and Tatumella.</title>
        <authorList>
            <person name="Palmer M."/>
            <person name="Steenkamp E.T."/>
            <person name="Coetzee M.P."/>
            <person name="Chan W.Y."/>
            <person name="van Zyl E."/>
            <person name="De Maayer P."/>
            <person name="Coutinho T.A."/>
            <person name="Blom J."/>
            <person name="Smits T.H."/>
            <person name="Duffy B."/>
            <person name="Venter S.N."/>
        </authorList>
    </citation>
    <scope>NUCLEOTIDE SEQUENCE [LARGE SCALE GENOMIC DNA]</scope>
    <source>
        <strain evidence="2 3">LMG 26275</strain>
    </source>
</reference>
<sequence length="107" mass="11606">MHSLFVYGTLGPGRPNAHIMENIGGSWQQGYVLGNLREAGWGAAMGFPGIELNAEGAQINGFVFSSDNLAAHWSMLDEFEGEGYQRVPVEVVLQDGSTLMSEIYALK</sequence>
<dbReference type="CDD" id="cd06661">
    <property type="entry name" value="GGCT_like"/>
    <property type="match status" value="1"/>
</dbReference>
<dbReference type="InterPro" id="IPR009288">
    <property type="entry name" value="AIG2-like_dom"/>
</dbReference>
<dbReference type="AlphaFoldDB" id="A0A1X1CXC0"/>
<proteinExistence type="predicted"/>
<name>A0A1X1CXC0_9GAMM</name>
<dbReference type="SUPFAM" id="SSF110857">
    <property type="entry name" value="Gamma-glutamyl cyclotransferase-like"/>
    <property type="match status" value="1"/>
</dbReference>
<dbReference type="EMBL" id="MLFR01000011">
    <property type="protein sequence ID" value="ORM69026.1"/>
    <property type="molecule type" value="Genomic_DNA"/>
</dbReference>
<organism evidence="2 3">
    <name type="scientific">Pantoea rwandensis</name>
    <dbReference type="NCBI Taxonomy" id="1076550"/>
    <lineage>
        <taxon>Bacteria</taxon>
        <taxon>Pseudomonadati</taxon>
        <taxon>Pseudomonadota</taxon>
        <taxon>Gammaproteobacteria</taxon>
        <taxon>Enterobacterales</taxon>
        <taxon>Erwiniaceae</taxon>
        <taxon>Pantoea</taxon>
    </lineage>
</organism>
<feature type="domain" description="Gamma-glutamylcyclotransferase AIG2-like" evidence="1">
    <location>
        <begin position="4"/>
        <end position="106"/>
    </location>
</feature>
<gene>
    <name evidence="2" type="ORF">HA51_12130</name>
</gene>
<accession>A0A1X1CXC0</accession>
<protein>
    <recommendedName>
        <fullName evidence="1">Gamma-glutamylcyclotransferase AIG2-like domain-containing protein</fullName>
    </recommendedName>
</protein>
<evidence type="ECO:0000313" key="3">
    <source>
        <dbReference type="Proteomes" id="UP000193558"/>
    </source>
</evidence>
<dbReference type="InterPro" id="IPR013024">
    <property type="entry name" value="GGCT-like"/>
</dbReference>
<dbReference type="STRING" id="1076550.LH22_05775"/>